<evidence type="ECO:0000259" key="4">
    <source>
        <dbReference type="Pfam" id="PF03632"/>
    </source>
</evidence>
<keyword evidence="8" id="KW-1185">Reference proteome</keyword>
<dbReference type="Pfam" id="PF03633">
    <property type="entry name" value="Glyco_hydro_65C"/>
    <property type="match status" value="1"/>
</dbReference>
<dbReference type="Pfam" id="PF03636">
    <property type="entry name" value="Glyco_hydro_65N"/>
    <property type="match status" value="1"/>
</dbReference>
<dbReference type="Proteomes" id="UP000051006">
    <property type="component" value="Unassembled WGS sequence"/>
</dbReference>
<dbReference type="InterPro" id="IPR012341">
    <property type="entry name" value="6hp_glycosidase-like_sf"/>
</dbReference>
<dbReference type="GO" id="GO:0005975">
    <property type="term" value="P:carbohydrate metabolic process"/>
    <property type="evidence" value="ECO:0007669"/>
    <property type="project" value="InterPro"/>
</dbReference>
<dbReference type="PIRSF" id="PIRSF036289">
    <property type="entry name" value="Glycosyl_hydrolase_malt_phosph"/>
    <property type="match status" value="1"/>
</dbReference>
<dbReference type="InterPro" id="IPR005196">
    <property type="entry name" value="Glyco_hydro_65_N"/>
</dbReference>
<evidence type="ECO:0000256" key="1">
    <source>
        <dbReference type="ARBA" id="ARBA00006768"/>
    </source>
</evidence>
<evidence type="ECO:0000259" key="6">
    <source>
        <dbReference type="Pfam" id="PF03636"/>
    </source>
</evidence>
<dbReference type="Gene3D" id="2.70.98.40">
    <property type="entry name" value="Glycoside hydrolase, family 65, N-terminal domain"/>
    <property type="match status" value="1"/>
</dbReference>
<protein>
    <submittedName>
        <fullName evidence="7">Maltose phosphorylase</fullName>
    </submittedName>
</protein>
<evidence type="ECO:0000256" key="2">
    <source>
        <dbReference type="PIRSR" id="PIRSR036289-50"/>
    </source>
</evidence>
<dbReference type="GO" id="GO:0030246">
    <property type="term" value="F:carbohydrate binding"/>
    <property type="evidence" value="ECO:0007669"/>
    <property type="project" value="InterPro"/>
</dbReference>
<dbReference type="InterPro" id="IPR008928">
    <property type="entry name" value="6-hairpin_glycosidase_sf"/>
</dbReference>
<feature type="domain" description="Glycoside hydrolase family 65 N-terminal" evidence="6">
    <location>
        <begin position="13"/>
        <end position="208"/>
    </location>
</feature>
<dbReference type="InterPro" id="IPR005194">
    <property type="entry name" value="Glyco_hydro_65_C"/>
</dbReference>
<dbReference type="OrthoDB" id="9758855at2"/>
<dbReference type="Gene3D" id="2.60.420.10">
    <property type="entry name" value="Maltose phosphorylase, domain 3"/>
    <property type="match status" value="1"/>
</dbReference>
<name>A0A0R2LIZ1_9LACO</name>
<reference evidence="7 8" key="1">
    <citation type="journal article" date="2015" name="Genome Announc.">
        <title>Expanding the biotechnology potential of lactobacilli through comparative genomics of 213 strains and associated genera.</title>
        <authorList>
            <person name="Sun Z."/>
            <person name="Harris H.M."/>
            <person name="McCann A."/>
            <person name="Guo C."/>
            <person name="Argimon S."/>
            <person name="Zhang W."/>
            <person name="Yang X."/>
            <person name="Jeffery I.B."/>
            <person name="Cooney J.C."/>
            <person name="Kagawa T.F."/>
            <person name="Liu W."/>
            <person name="Song Y."/>
            <person name="Salvetti E."/>
            <person name="Wrobel A."/>
            <person name="Rasinkangas P."/>
            <person name="Parkhill J."/>
            <person name="Rea M.C."/>
            <person name="O'Sullivan O."/>
            <person name="Ritari J."/>
            <person name="Douillard F.P."/>
            <person name="Paul Ross R."/>
            <person name="Yang R."/>
            <person name="Briner A.E."/>
            <person name="Felis G.E."/>
            <person name="de Vos W.M."/>
            <person name="Barrangou R."/>
            <person name="Klaenhammer T.R."/>
            <person name="Caufield P.W."/>
            <person name="Cui Y."/>
            <person name="Zhang H."/>
            <person name="O'Toole P.W."/>
        </authorList>
    </citation>
    <scope>NUCLEOTIDE SEQUENCE [LARGE SCALE GENOMIC DNA]</scope>
    <source>
        <strain evidence="7 8">DSM 24716</strain>
    </source>
</reference>
<dbReference type="AlphaFoldDB" id="A0A0R2LIZ1"/>
<organism evidence="7 8">
    <name type="scientific">Companilactobacillus kimchiensis</name>
    <dbReference type="NCBI Taxonomy" id="993692"/>
    <lineage>
        <taxon>Bacteria</taxon>
        <taxon>Bacillati</taxon>
        <taxon>Bacillota</taxon>
        <taxon>Bacilli</taxon>
        <taxon>Lactobacillales</taxon>
        <taxon>Lactobacillaceae</taxon>
        <taxon>Companilactobacillus</taxon>
    </lineage>
</organism>
<dbReference type="Pfam" id="PF03632">
    <property type="entry name" value="Glyco_hydro_65m"/>
    <property type="match status" value="1"/>
</dbReference>
<dbReference type="RefSeq" id="WP_057880233.1">
    <property type="nucleotide sequence ID" value="NZ_JQCF01000005.1"/>
</dbReference>
<dbReference type="Gene3D" id="1.50.10.10">
    <property type="match status" value="1"/>
</dbReference>
<dbReference type="PANTHER" id="PTHR11051:SF13">
    <property type="entry name" value="GLYCOSYL TRANSFERASE"/>
    <property type="match status" value="1"/>
</dbReference>
<evidence type="ECO:0000259" key="5">
    <source>
        <dbReference type="Pfam" id="PF03633"/>
    </source>
</evidence>
<dbReference type="GO" id="GO:0016757">
    <property type="term" value="F:glycosyltransferase activity"/>
    <property type="evidence" value="ECO:0007669"/>
    <property type="project" value="UniProtKB-ARBA"/>
</dbReference>
<dbReference type="SUPFAM" id="SSF74650">
    <property type="entry name" value="Galactose mutarotase-like"/>
    <property type="match status" value="1"/>
</dbReference>
<dbReference type="GO" id="GO:0004553">
    <property type="term" value="F:hydrolase activity, hydrolyzing O-glycosyl compounds"/>
    <property type="evidence" value="ECO:0007669"/>
    <property type="project" value="TreeGrafter"/>
</dbReference>
<feature type="domain" description="Glycoside hydrolase family 65 C-terminal" evidence="5">
    <location>
        <begin position="660"/>
        <end position="718"/>
    </location>
</feature>
<dbReference type="InterPro" id="IPR011013">
    <property type="entry name" value="Gal_mutarotase_sf_dom"/>
</dbReference>
<accession>A0A0R2LIZ1</accession>
<dbReference type="InterPro" id="IPR037018">
    <property type="entry name" value="GH65_N"/>
</dbReference>
<sequence length="734" mass="83754">MKTKEYQLNLDFFDNKQEDTQKTIFSLANGHFGVEAINPINESINYGTNVNGYFDTGEITYGEKAFGYASEHQTIVNIPSLRTIYIQSLNGTTFDKSMLKERTLDMKTGILTEKFVLENSSGETIQMEVTSFVGQSLKNWYGIEYSFAAGTYVDDIYITKNIIFNRDIKQVETDDPRKQSLVQKVTVIGEQEQDSYSCVIKTQNTNLSLPILLKSADEINLSNYKVSLKKMSKVGYIFGIGDIQENVKNPFLQIPNLDEIKADSISFWKNTWENSALSIDDSPKLNKASLYNMFQLFQSAGRDGKTSLSAKGLSGTGYEGHYFWDTEMYGIPYFAHTSPGIARNLLIYRFNCLDQSRKRASELGVDKGALFAWRTINGLEASAYYPAGTAQYHIDADIAFAVDYYYKATKDNEFIEKYGMELILETARFWKGFGDYNTVDGQRQFEFHTVTGPDEYTALVDNNYYTNRMAKYNLSLVKKYADILKKNNSNKTKELKLTDEEIIDLDQTVKDVYLPYNTDKGIYAQDDSFLQKPVWPFDKTPKENYPLLLHYHPLTIYRYQVAKQADTLLAEYLFAGETPVDQLEREYDYYDKVTTHDSSLSKSIYGIIAARLNRTDETYNAFKDSVLMDLENSHGNTDDGLHVANLAGSWLSIVAGFAGMSLCDDYLSFEYHLPKQFSKLKFRMLYLNNLLEISLSQNSITISLIKGTGFKTKISDTIYELNSENKKITQVVTK</sequence>
<evidence type="ECO:0000313" key="7">
    <source>
        <dbReference type="EMBL" id="KRO00076.1"/>
    </source>
</evidence>
<feature type="active site" description="Proton donor" evidence="2">
    <location>
        <position position="455"/>
    </location>
</feature>
<comment type="similarity">
    <text evidence="1">Belongs to the glycosyl hydrolase 65 family.</text>
</comment>
<dbReference type="SUPFAM" id="SSF48208">
    <property type="entry name" value="Six-hairpin glycosidases"/>
    <property type="match status" value="1"/>
</dbReference>
<proteinExistence type="inferred from homology"/>
<evidence type="ECO:0000256" key="3">
    <source>
        <dbReference type="PIRSR" id="PIRSR036289-51"/>
    </source>
</evidence>
<dbReference type="PANTHER" id="PTHR11051">
    <property type="entry name" value="GLYCOSYL HYDROLASE-RELATED"/>
    <property type="match status" value="1"/>
</dbReference>
<dbReference type="STRING" id="993692.IV57_GL002092"/>
<feature type="binding site" evidence="3">
    <location>
        <begin position="324"/>
        <end position="325"/>
    </location>
    <ligand>
        <name>substrate</name>
    </ligand>
</feature>
<dbReference type="InterPro" id="IPR005195">
    <property type="entry name" value="Glyco_hydro_65_M"/>
</dbReference>
<dbReference type="EMBL" id="JQCF01000005">
    <property type="protein sequence ID" value="KRO00076.1"/>
    <property type="molecule type" value="Genomic_DNA"/>
</dbReference>
<comment type="caution">
    <text evidence="7">The sequence shown here is derived from an EMBL/GenBank/DDBJ whole genome shotgun (WGS) entry which is preliminary data.</text>
</comment>
<feature type="binding site" evidence="3">
    <location>
        <begin position="563"/>
        <end position="564"/>
    </location>
    <ligand>
        <name>substrate</name>
    </ligand>
</feature>
<dbReference type="InterPro" id="IPR017045">
    <property type="entry name" value="Malt_Pase/Glycosyl_Hdrlase"/>
</dbReference>
<evidence type="ECO:0000313" key="8">
    <source>
        <dbReference type="Proteomes" id="UP000051006"/>
    </source>
</evidence>
<gene>
    <name evidence="7" type="ORF">IV57_GL002092</name>
</gene>
<dbReference type="PATRIC" id="fig|993692.3.peg.2124"/>
<feature type="domain" description="Glycoside hydrolase family 65 central catalytic" evidence="4">
    <location>
        <begin position="291"/>
        <end position="650"/>
    </location>
</feature>